<evidence type="ECO:0000313" key="1">
    <source>
        <dbReference type="EMBL" id="KKM70480.1"/>
    </source>
</evidence>
<comment type="caution">
    <text evidence="1">The sequence shown here is derived from an EMBL/GenBank/DDBJ whole genome shotgun (WGS) entry which is preliminary data.</text>
</comment>
<name>A0A0F9M1G5_9ZZZZ</name>
<reference evidence="1" key="1">
    <citation type="journal article" date="2015" name="Nature">
        <title>Complex archaea that bridge the gap between prokaryotes and eukaryotes.</title>
        <authorList>
            <person name="Spang A."/>
            <person name="Saw J.H."/>
            <person name="Jorgensen S.L."/>
            <person name="Zaremba-Niedzwiedzka K."/>
            <person name="Martijn J."/>
            <person name="Lind A.E."/>
            <person name="van Eijk R."/>
            <person name="Schleper C."/>
            <person name="Guy L."/>
            <person name="Ettema T.J."/>
        </authorList>
    </citation>
    <scope>NUCLEOTIDE SEQUENCE</scope>
</reference>
<protein>
    <submittedName>
        <fullName evidence="1">Uncharacterized protein</fullName>
    </submittedName>
</protein>
<dbReference type="EMBL" id="LAZR01009811">
    <property type="protein sequence ID" value="KKM70480.1"/>
    <property type="molecule type" value="Genomic_DNA"/>
</dbReference>
<organism evidence="1">
    <name type="scientific">marine sediment metagenome</name>
    <dbReference type="NCBI Taxonomy" id="412755"/>
    <lineage>
        <taxon>unclassified sequences</taxon>
        <taxon>metagenomes</taxon>
        <taxon>ecological metagenomes</taxon>
    </lineage>
</organism>
<dbReference type="AlphaFoldDB" id="A0A0F9M1G5"/>
<proteinExistence type="predicted"/>
<gene>
    <name evidence="1" type="ORF">LCGC14_1440300</name>
</gene>
<accession>A0A0F9M1G5</accession>
<sequence length="29" mass="3274">MKVCGTTHQGDEVEFTAYFCTCPMEQEST</sequence>